<protein>
    <submittedName>
        <fullName evidence="1">Leucine rich repeats-containing protein</fullName>
    </submittedName>
</protein>
<feature type="non-terminal residue" evidence="1">
    <location>
        <position position="143"/>
    </location>
</feature>
<dbReference type="Pfam" id="PF13306">
    <property type="entry name" value="LRR_5"/>
    <property type="match status" value="1"/>
</dbReference>
<reference evidence="1" key="1">
    <citation type="submission" date="2015-07" db="EMBL/GenBank/DDBJ databases">
        <title>Adaptation to a free-living lifestyle via gene acquisitions in the diplomonad Trepomonas sp. PC1.</title>
        <authorList>
            <person name="Xu F."/>
            <person name="Jerlstrom-Hultqvist J."/>
            <person name="Kolisko M."/>
            <person name="Simpson A.G.B."/>
            <person name="Roger A.J."/>
            <person name="Svard S.G."/>
            <person name="Andersson J.O."/>
        </authorList>
    </citation>
    <scope>NUCLEOTIDE SEQUENCE</scope>
    <source>
        <strain evidence="1">PC1</strain>
    </source>
</reference>
<sequence>VIEESAFYFCHSMCVLQCPCVEQIGSRAFYQCFLMKHYDFPNTTYIGGSAFAYNSSLRSVSFGQLETVLAAQFSSIQISYIEAPQLKEITGKFDHIVYVLRNQYMKEGEGYILVDQKPNTQETVIIAEFQERKRLRRILSGQK</sequence>
<dbReference type="AlphaFoldDB" id="A0A146K7J5"/>
<organism evidence="1">
    <name type="scientific">Trepomonas sp. PC1</name>
    <dbReference type="NCBI Taxonomy" id="1076344"/>
    <lineage>
        <taxon>Eukaryota</taxon>
        <taxon>Metamonada</taxon>
        <taxon>Diplomonadida</taxon>
        <taxon>Hexamitidae</taxon>
        <taxon>Hexamitinae</taxon>
        <taxon>Trepomonas</taxon>
    </lineage>
</organism>
<evidence type="ECO:0000313" key="1">
    <source>
        <dbReference type="EMBL" id="JAP92820.1"/>
    </source>
</evidence>
<dbReference type="EMBL" id="GDID01003786">
    <property type="protein sequence ID" value="JAP92820.1"/>
    <property type="molecule type" value="Transcribed_RNA"/>
</dbReference>
<feature type="non-terminal residue" evidence="1">
    <location>
        <position position="1"/>
    </location>
</feature>
<dbReference type="Gene3D" id="3.80.10.10">
    <property type="entry name" value="Ribonuclease Inhibitor"/>
    <property type="match status" value="1"/>
</dbReference>
<dbReference type="InterPro" id="IPR032675">
    <property type="entry name" value="LRR_dom_sf"/>
</dbReference>
<gene>
    <name evidence="1" type="ORF">TPC1_15112</name>
</gene>
<name>A0A146K7J5_9EUKA</name>
<proteinExistence type="predicted"/>
<accession>A0A146K7J5</accession>
<dbReference type="InterPro" id="IPR026906">
    <property type="entry name" value="LRR_5"/>
</dbReference>